<evidence type="ECO:0000256" key="1">
    <source>
        <dbReference type="SAM" id="SignalP"/>
    </source>
</evidence>
<feature type="signal peptide" evidence="1">
    <location>
        <begin position="1"/>
        <end position="28"/>
    </location>
</feature>
<dbReference type="AlphaFoldDB" id="A0A2D0NFY1"/>
<dbReference type="InterPro" id="IPR036439">
    <property type="entry name" value="Dockerin_dom_sf"/>
</dbReference>
<gene>
    <name evidence="3" type="ORF">CRP01_06555</name>
</gene>
<reference evidence="3 4" key="1">
    <citation type="submission" date="2017-10" db="EMBL/GenBank/DDBJ databases">
        <title>The draft genome sequence of Lewinella nigricans NBRC 102662.</title>
        <authorList>
            <person name="Wang K."/>
        </authorList>
    </citation>
    <scope>NUCLEOTIDE SEQUENCE [LARGE SCALE GENOMIC DNA]</scope>
    <source>
        <strain evidence="3 4">NBRC 102662</strain>
    </source>
</reference>
<evidence type="ECO:0000313" key="4">
    <source>
        <dbReference type="Proteomes" id="UP000223913"/>
    </source>
</evidence>
<comment type="caution">
    <text evidence="3">The sequence shown here is derived from an EMBL/GenBank/DDBJ whole genome shotgun (WGS) entry which is preliminary data.</text>
</comment>
<proteinExistence type="predicted"/>
<sequence length="344" mass="38967">MMNFFTRRTALFLWTCVFSALPFSAVFACSCSFSPDTFCESINEDHQLVLASFISSDGGPNAHYRVVEGINNDLTGDTILVLGHDGANCLEEVLYGMFSDTILLALNGGNAATYAWSACGVFYAFYERDSLSFGGWSYPEQEKTAYTDFLANLSECQQLSEYMPGTGRIVDWRDTTSGLAAFRFQINDLSLITDGEGRYYFQQIPFRPEYWEPHAGTPLAPRSDADILQSVTTADLIRMQKHILGLTPFSHPEQYLAADVDNSRHVSVMDVLLLRRIILNLTTNFPGGQSWRFIPLDYEFPDPNNPWAEDFPEAIWISYRTDFDDNLVYRKDDLHFRAIKIGDL</sequence>
<dbReference type="Proteomes" id="UP000223913">
    <property type="component" value="Unassembled WGS sequence"/>
</dbReference>
<dbReference type="SUPFAM" id="SSF63446">
    <property type="entry name" value="Type I dockerin domain"/>
    <property type="match status" value="1"/>
</dbReference>
<evidence type="ECO:0000259" key="2">
    <source>
        <dbReference type="PROSITE" id="PS51766"/>
    </source>
</evidence>
<dbReference type="RefSeq" id="WP_099149216.1">
    <property type="nucleotide sequence ID" value="NZ_PDUD01000010.1"/>
</dbReference>
<evidence type="ECO:0000313" key="3">
    <source>
        <dbReference type="EMBL" id="PHN07286.1"/>
    </source>
</evidence>
<feature type="domain" description="Dockerin" evidence="2">
    <location>
        <begin position="218"/>
        <end position="287"/>
    </location>
</feature>
<keyword evidence="4" id="KW-1185">Reference proteome</keyword>
<feature type="chain" id="PRO_5012067573" description="Dockerin domain-containing protein" evidence="1">
    <location>
        <begin position="29"/>
        <end position="344"/>
    </location>
</feature>
<dbReference type="PROSITE" id="PS51766">
    <property type="entry name" value="DOCKERIN"/>
    <property type="match status" value="1"/>
</dbReference>
<dbReference type="PROSITE" id="PS51257">
    <property type="entry name" value="PROKAR_LIPOPROTEIN"/>
    <property type="match status" value="1"/>
</dbReference>
<dbReference type="InterPro" id="IPR016134">
    <property type="entry name" value="Dockerin_dom"/>
</dbReference>
<dbReference type="GO" id="GO:0000272">
    <property type="term" value="P:polysaccharide catabolic process"/>
    <property type="evidence" value="ECO:0007669"/>
    <property type="project" value="InterPro"/>
</dbReference>
<organism evidence="3 4">
    <name type="scientific">Flavilitoribacter nigricans (strain ATCC 23147 / DSM 23189 / NBRC 102662 / NCIMB 1420 / SS-2)</name>
    <name type="common">Lewinella nigricans</name>
    <dbReference type="NCBI Taxonomy" id="1122177"/>
    <lineage>
        <taxon>Bacteria</taxon>
        <taxon>Pseudomonadati</taxon>
        <taxon>Bacteroidota</taxon>
        <taxon>Saprospiria</taxon>
        <taxon>Saprospirales</taxon>
        <taxon>Lewinellaceae</taxon>
        <taxon>Flavilitoribacter</taxon>
    </lineage>
</organism>
<dbReference type="CDD" id="cd14252">
    <property type="entry name" value="Dockerin_like"/>
    <property type="match status" value="1"/>
</dbReference>
<protein>
    <recommendedName>
        <fullName evidence="2">Dockerin domain-containing protein</fullName>
    </recommendedName>
</protein>
<accession>A0A2D0NFY1</accession>
<dbReference type="Gene3D" id="1.10.1330.10">
    <property type="entry name" value="Dockerin domain"/>
    <property type="match status" value="1"/>
</dbReference>
<name>A0A2D0NFY1_FLAN2</name>
<keyword evidence="1" id="KW-0732">Signal</keyword>
<dbReference type="EMBL" id="PDUD01000010">
    <property type="protein sequence ID" value="PHN07286.1"/>
    <property type="molecule type" value="Genomic_DNA"/>
</dbReference>